<reference evidence="1 2" key="1">
    <citation type="submission" date="2014-09" db="EMBL/GenBank/DDBJ databases">
        <authorList>
            <person name="Ellenberger Sabrina"/>
        </authorList>
    </citation>
    <scope>NUCLEOTIDE SEQUENCE [LARGE SCALE GENOMIC DNA]</scope>
    <source>
        <strain evidence="1 2">CBS 412.66</strain>
    </source>
</reference>
<keyword evidence="2" id="KW-1185">Reference proteome</keyword>
<protein>
    <submittedName>
        <fullName evidence="1">Uncharacterized protein</fullName>
    </submittedName>
</protein>
<dbReference type="Proteomes" id="UP000054107">
    <property type="component" value="Unassembled WGS sequence"/>
</dbReference>
<evidence type="ECO:0000313" key="1">
    <source>
        <dbReference type="EMBL" id="CEP18530.1"/>
    </source>
</evidence>
<dbReference type="OrthoDB" id="2217297at2759"/>
<dbReference type="AlphaFoldDB" id="A0A0B7NSN8"/>
<sequence>MFTEVFVHPTCSYTRSIQDGDTILEEPNSEFLSAFSINEWLQKSPRARATLVMFDDDTCIELPVYALRRRNAIVADLPDAPLLSKILC</sequence>
<gene>
    <name evidence="1" type="primary">PARPA_12834.1 scaffold 45468</name>
</gene>
<name>A0A0B7NSN8_9FUNG</name>
<dbReference type="EMBL" id="LN733835">
    <property type="protein sequence ID" value="CEP18530.1"/>
    <property type="molecule type" value="Genomic_DNA"/>
</dbReference>
<evidence type="ECO:0000313" key="2">
    <source>
        <dbReference type="Proteomes" id="UP000054107"/>
    </source>
</evidence>
<organism evidence="1 2">
    <name type="scientific">Parasitella parasitica</name>
    <dbReference type="NCBI Taxonomy" id="35722"/>
    <lineage>
        <taxon>Eukaryota</taxon>
        <taxon>Fungi</taxon>
        <taxon>Fungi incertae sedis</taxon>
        <taxon>Mucoromycota</taxon>
        <taxon>Mucoromycotina</taxon>
        <taxon>Mucoromycetes</taxon>
        <taxon>Mucorales</taxon>
        <taxon>Mucorineae</taxon>
        <taxon>Mucoraceae</taxon>
        <taxon>Parasitella</taxon>
    </lineage>
</organism>
<accession>A0A0B7NSN8</accession>
<proteinExistence type="predicted"/>